<evidence type="ECO:0000313" key="1">
    <source>
        <dbReference type="EMBL" id="SOQ41376.1"/>
    </source>
</evidence>
<dbReference type="EMBL" id="ODYU01003072">
    <property type="protein sequence ID" value="SOQ41376.1"/>
    <property type="molecule type" value="Genomic_DNA"/>
</dbReference>
<organism evidence="1">
    <name type="scientific">Spodoptera frugiperda</name>
    <name type="common">Fall armyworm</name>
    <dbReference type="NCBI Taxonomy" id="7108"/>
    <lineage>
        <taxon>Eukaryota</taxon>
        <taxon>Metazoa</taxon>
        <taxon>Ecdysozoa</taxon>
        <taxon>Arthropoda</taxon>
        <taxon>Hexapoda</taxon>
        <taxon>Insecta</taxon>
        <taxon>Pterygota</taxon>
        <taxon>Neoptera</taxon>
        <taxon>Endopterygota</taxon>
        <taxon>Lepidoptera</taxon>
        <taxon>Glossata</taxon>
        <taxon>Ditrysia</taxon>
        <taxon>Noctuoidea</taxon>
        <taxon>Noctuidae</taxon>
        <taxon>Amphipyrinae</taxon>
        <taxon>Spodoptera</taxon>
    </lineage>
</organism>
<reference evidence="1" key="1">
    <citation type="submission" date="2016-07" db="EMBL/GenBank/DDBJ databases">
        <authorList>
            <person name="Bretaudeau A."/>
        </authorList>
    </citation>
    <scope>NUCLEOTIDE SEQUENCE</scope>
    <source>
        <strain evidence="1">Rice</strain>
        <tissue evidence="1">Whole body</tissue>
    </source>
</reference>
<name>A0A2H1VKP7_SPOFR</name>
<dbReference type="AlphaFoldDB" id="A0A2H1VKP7"/>
<sequence>MYFRVKFVVQSHYEAEQRIEGQLLVSESVVRISQVWESHASARMGRLDRSDTAASQKTNVKQRLRCVSLSFACGFALKRRAFAQC</sequence>
<gene>
    <name evidence="1" type="ORF">SFRICE_018557</name>
</gene>
<proteinExistence type="predicted"/>
<protein>
    <submittedName>
        <fullName evidence="1">SFRICE_018557</fullName>
    </submittedName>
</protein>
<accession>A0A2H1VKP7</accession>